<dbReference type="Pfam" id="PF02534">
    <property type="entry name" value="T4SS-DNA_transf"/>
    <property type="match status" value="1"/>
</dbReference>
<name>A0ABT3HAF3_9HYPH</name>
<dbReference type="SUPFAM" id="SSF52540">
    <property type="entry name" value="P-loop containing nucleoside triphosphate hydrolases"/>
    <property type="match status" value="1"/>
</dbReference>
<keyword evidence="9" id="KW-1185">Reference proteome</keyword>
<dbReference type="Gene3D" id="3.40.50.300">
    <property type="entry name" value="P-loop containing nucleotide triphosphate hydrolases"/>
    <property type="match status" value="1"/>
</dbReference>
<dbReference type="Proteomes" id="UP001209755">
    <property type="component" value="Unassembled WGS sequence"/>
</dbReference>
<evidence type="ECO:0000256" key="5">
    <source>
        <dbReference type="ARBA" id="ARBA00022989"/>
    </source>
</evidence>
<dbReference type="EMBL" id="JAOQNS010000004">
    <property type="protein sequence ID" value="MCW2307382.1"/>
    <property type="molecule type" value="Genomic_DNA"/>
</dbReference>
<feature type="region of interest" description="Disordered" evidence="7">
    <location>
        <begin position="557"/>
        <end position="577"/>
    </location>
</feature>
<organism evidence="8 9">
    <name type="scientific">Rhodobium gokarnense</name>
    <dbReference type="NCBI Taxonomy" id="364296"/>
    <lineage>
        <taxon>Bacteria</taxon>
        <taxon>Pseudomonadati</taxon>
        <taxon>Pseudomonadota</taxon>
        <taxon>Alphaproteobacteria</taxon>
        <taxon>Hyphomicrobiales</taxon>
        <taxon>Rhodobiaceae</taxon>
        <taxon>Rhodobium</taxon>
    </lineage>
</organism>
<dbReference type="CDD" id="cd01127">
    <property type="entry name" value="TrwB_TraG_TraD_VirD4"/>
    <property type="match status" value="2"/>
</dbReference>
<dbReference type="InterPro" id="IPR051539">
    <property type="entry name" value="T4SS-coupling_protein"/>
</dbReference>
<dbReference type="RefSeq" id="WP_264601039.1">
    <property type="nucleotide sequence ID" value="NZ_JAOQNS010000004.1"/>
</dbReference>
<dbReference type="InterPro" id="IPR027417">
    <property type="entry name" value="P-loop_NTPase"/>
</dbReference>
<dbReference type="PANTHER" id="PTHR37937:SF1">
    <property type="entry name" value="CONJUGATIVE TRANSFER: DNA TRANSPORT"/>
    <property type="match status" value="1"/>
</dbReference>
<accession>A0ABT3HAF3</accession>
<evidence type="ECO:0000313" key="8">
    <source>
        <dbReference type="EMBL" id="MCW2307382.1"/>
    </source>
</evidence>
<gene>
    <name evidence="8" type="ORF">M2319_001713</name>
</gene>
<protein>
    <submittedName>
        <fullName evidence="8">Type IV secretion system protein VirD4</fullName>
    </submittedName>
</protein>
<dbReference type="PANTHER" id="PTHR37937">
    <property type="entry name" value="CONJUGATIVE TRANSFER: DNA TRANSPORT"/>
    <property type="match status" value="1"/>
</dbReference>
<evidence type="ECO:0000256" key="3">
    <source>
        <dbReference type="ARBA" id="ARBA00022475"/>
    </source>
</evidence>
<comment type="caution">
    <text evidence="8">The sequence shown here is derived from an EMBL/GenBank/DDBJ whole genome shotgun (WGS) entry which is preliminary data.</text>
</comment>
<keyword evidence="5" id="KW-1133">Transmembrane helix</keyword>
<evidence type="ECO:0000313" key="9">
    <source>
        <dbReference type="Proteomes" id="UP001209755"/>
    </source>
</evidence>
<evidence type="ECO:0000256" key="4">
    <source>
        <dbReference type="ARBA" id="ARBA00022692"/>
    </source>
</evidence>
<reference evidence="9" key="1">
    <citation type="submission" date="2023-07" db="EMBL/GenBank/DDBJ databases">
        <title>Genome sequencing of Purple Non-Sulfur Bacteria from various extreme environments.</title>
        <authorList>
            <person name="Mayer M."/>
        </authorList>
    </citation>
    <scope>NUCLEOTIDE SEQUENCE [LARGE SCALE GENOMIC DNA]</scope>
    <source>
        <strain evidence="9">DSM 17935</strain>
    </source>
</reference>
<sequence>MADDPFDQLKNMPIQPVKGFGNEVRDGVRITQGGLRAGLSIGRGMSAWMLRRRLEKEGYDPITIEAAVEAVKAGREPDGILAAAQQAYRARRKLDEMRTNPPPIHGSAAWALPQALVDAGFLGPETQADGRGILLGKADSGQPLQWAGESHLLTVAPTRTGKATMQIIPNLLHYRGSAVVLDPKGELALATARWRAENVGPVYILNPFDIPQFNGVGHAFNPLDHVKDERDATKLAEMIYPRTDDDRQRFFDNEAIGFLSGVILFNARYAPEPHRNFGTIRDTLSSLSKDFYGLLRAMSDPVMPAAIRNAAQTVQTKTRDVGQPRLIDSLSQYLRIWDTPGLRQATAQSDFDFRALKDAPATVYLVLPFEEINAYGTYVQMVFAAALDAMLANQAKPDIPVLFVLDEFLALEADDRFINALRTHASAGVRLWFFLQDLPTLEQKYPTTWKSFFQAEVKTFFGTDDPHTAELVSNYLGDTTVAYESPNTNMAVGGGGASYSISDNVHLTGRKLLNPDEVIRLLATTDASKPRKAVHFLRGVAPVQATLTPWFSNETCRTRHGNWNGGNPNGDTRSGPT</sequence>
<keyword evidence="3" id="KW-1003">Cell membrane</keyword>
<proteinExistence type="inferred from homology"/>
<comment type="subcellular location">
    <subcellularLocation>
        <location evidence="1">Cell membrane</location>
        <topology evidence="1">Multi-pass membrane protein</topology>
    </subcellularLocation>
</comment>
<evidence type="ECO:0000256" key="7">
    <source>
        <dbReference type="SAM" id="MobiDB-lite"/>
    </source>
</evidence>
<keyword evidence="6" id="KW-0472">Membrane</keyword>
<dbReference type="InterPro" id="IPR003688">
    <property type="entry name" value="TraG/VirD4"/>
</dbReference>
<keyword evidence="4" id="KW-0812">Transmembrane</keyword>
<comment type="similarity">
    <text evidence="2">Belongs to the VirD4/TraG family.</text>
</comment>
<evidence type="ECO:0000256" key="2">
    <source>
        <dbReference type="ARBA" id="ARBA00008806"/>
    </source>
</evidence>
<evidence type="ECO:0000256" key="6">
    <source>
        <dbReference type="ARBA" id="ARBA00023136"/>
    </source>
</evidence>
<evidence type="ECO:0000256" key="1">
    <source>
        <dbReference type="ARBA" id="ARBA00004651"/>
    </source>
</evidence>